<dbReference type="InterPro" id="IPR052709">
    <property type="entry name" value="Transposase-MT_Hybrid"/>
</dbReference>
<evidence type="ECO:0000313" key="1">
    <source>
        <dbReference type="EMBL" id="GFY03017.1"/>
    </source>
</evidence>
<accession>A0A8X6RW96</accession>
<name>A0A8X6RW96_TRICX</name>
<dbReference type="GO" id="GO:0003676">
    <property type="term" value="F:nucleic acid binding"/>
    <property type="evidence" value="ECO:0007669"/>
    <property type="project" value="InterPro"/>
</dbReference>
<dbReference type="InterPro" id="IPR036397">
    <property type="entry name" value="RNaseH_sf"/>
</dbReference>
<evidence type="ECO:0000313" key="2">
    <source>
        <dbReference type="Proteomes" id="UP000887159"/>
    </source>
</evidence>
<proteinExistence type="predicted"/>
<reference evidence="1" key="1">
    <citation type="submission" date="2020-08" db="EMBL/GenBank/DDBJ databases">
        <title>Multicomponent nature underlies the extraordinary mechanical properties of spider dragline silk.</title>
        <authorList>
            <person name="Kono N."/>
            <person name="Nakamura H."/>
            <person name="Mori M."/>
            <person name="Yoshida Y."/>
            <person name="Ohtoshi R."/>
            <person name="Malay A.D."/>
            <person name="Moran D.A.P."/>
            <person name="Tomita M."/>
            <person name="Numata K."/>
            <person name="Arakawa K."/>
        </authorList>
    </citation>
    <scope>NUCLEOTIDE SEQUENCE</scope>
</reference>
<dbReference type="InterPro" id="IPR001888">
    <property type="entry name" value="Transposase_1"/>
</dbReference>
<dbReference type="PANTHER" id="PTHR46060">
    <property type="entry name" value="MARINER MOS1 TRANSPOSASE-LIKE PROTEIN"/>
    <property type="match status" value="1"/>
</dbReference>
<dbReference type="Pfam" id="PF01359">
    <property type="entry name" value="Transposase_1"/>
    <property type="match status" value="1"/>
</dbReference>
<organism evidence="1 2">
    <name type="scientific">Trichonephila clavipes</name>
    <name type="common">Golden silk orbweaver</name>
    <name type="synonym">Nephila clavipes</name>
    <dbReference type="NCBI Taxonomy" id="2585209"/>
    <lineage>
        <taxon>Eukaryota</taxon>
        <taxon>Metazoa</taxon>
        <taxon>Ecdysozoa</taxon>
        <taxon>Arthropoda</taxon>
        <taxon>Chelicerata</taxon>
        <taxon>Arachnida</taxon>
        <taxon>Araneae</taxon>
        <taxon>Araneomorphae</taxon>
        <taxon>Entelegynae</taxon>
        <taxon>Araneoidea</taxon>
        <taxon>Nephilidae</taxon>
        <taxon>Trichonephila</taxon>
    </lineage>
</organism>
<dbReference type="PANTHER" id="PTHR46060:SF1">
    <property type="entry name" value="MARINER MOS1 TRANSPOSASE-LIKE PROTEIN"/>
    <property type="match status" value="1"/>
</dbReference>
<comment type="caution">
    <text evidence="1">The sequence shown here is derived from an EMBL/GenBank/DDBJ whole genome shotgun (WGS) entry which is preliminary data.</text>
</comment>
<keyword evidence="2" id="KW-1185">Reference proteome</keyword>
<sequence length="218" mass="25724">MRPFQKIFWNALKKDLTFFFDNVITGDESWFFQYDPETKLQSNEWHTPQSPRQKKARMSKSRMKGMLIVFFDKSGVVLSVFVPEGQTVNDTFYVEVLKRLKRRVNRVRPEISANWKLHHDNAPSHTCFVVTEHLTRNRIVTFPQPPYSPDLAPADFFLFPKVKTTLQGRHHWTLDDVKRDCTHALKDVSVGDFQGTYEAWKRHLQKCVHAQGAYFEDY</sequence>
<dbReference type="AlphaFoldDB" id="A0A8X6RW96"/>
<protein>
    <submittedName>
        <fullName evidence="1">Mariner Mos1 transposase</fullName>
    </submittedName>
</protein>
<dbReference type="Gene3D" id="3.30.420.10">
    <property type="entry name" value="Ribonuclease H-like superfamily/Ribonuclease H"/>
    <property type="match status" value="1"/>
</dbReference>
<dbReference type="Proteomes" id="UP000887159">
    <property type="component" value="Unassembled WGS sequence"/>
</dbReference>
<gene>
    <name evidence="1" type="primary">mariner T</name>
    <name evidence="1" type="ORF">TNCV_980221</name>
</gene>
<dbReference type="EMBL" id="BMAU01021234">
    <property type="protein sequence ID" value="GFY03017.1"/>
    <property type="molecule type" value="Genomic_DNA"/>
</dbReference>